<keyword evidence="2" id="KW-0926">Vacuole</keyword>
<feature type="compositionally biased region" description="Acidic residues" evidence="6">
    <location>
        <begin position="606"/>
        <end position="620"/>
    </location>
</feature>
<dbReference type="GO" id="GO:0006799">
    <property type="term" value="P:polyphosphate biosynthetic process"/>
    <property type="evidence" value="ECO:0007669"/>
    <property type="project" value="UniProtKB-ARBA"/>
</dbReference>
<dbReference type="PROSITE" id="PS51382">
    <property type="entry name" value="SPX"/>
    <property type="match status" value="1"/>
</dbReference>
<keyword evidence="3 7" id="KW-0812">Transmembrane</keyword>
<evidence type="ECO:0000256" key="4">
    <source>
        <dbReference type="ARBA" id="ARBA00022989"/>
    </source>
</evidence>
<dbReference type="GO" id="GO:0000329">
    <property type="term" value="C:fungal-type vacuole membrane"/>
    <property type="evidence" value="ECO:0007669"/>
    <property type="project" value="TreeGrafter"/>
</dbReference>
<keyword evidence="4 7" id="KW-1133">Transmembrane helix</keyword>
<dbReference type="OMA" id="IRYWNEF"/>
<comment type="subcellular location">
    <subcellularLocation>
        <location evidence="1">Vacuole membrane</location>
        <topology evidence="1">Multi-pass membrane protein</topology>
    </subcellularLocation>
</comment>
<dbReference type="HOGENOM" id="CLU_333441_0_0_1"/>
<dbReference type="STRING" id="1245528.M3IRI9"/>
<feature type="transmembrane region" description="Helical" evidence="7">
    <location>
        <begin position="796"/>
        <end position="818"/>
    </location>
</feature>
<gene>
    <name evidence="9" type="ORF">G210_0184</name>
</gene>
<dbReference type="CDD" id="cd14474">
    <property type="entry name" value="SPX_YDR089W"/>
    <property type="match status" value="1"/>
</dbReference>
<reference evidence="9 10" key="1">
    <citation type="submission" date="2013-02" db="EMBL/GenBank/DDBJ databases">
        <title>Genome sequence of Candida maltosa Xu316, a potential industrial strain for xylitol and ethanol production.</title>
        <authorList>
            <person name="Yu J."/>
            <person name="Wang Q."/>
            <person name="Geng X."/>
            <person name="Bao W."/>
            <person name="He P."/>
            <person name="Cai J."/>
        </authorList>
    </citation>
    <scope>NUCLEOTIDE SEQUENCE [LARGE SCALE GENOMIC DNA]</scope>
    <source>
        <strain evidence="10">Xu316</strain>
    </source>
</reference>
<comment type="caution">
    <text evidence="9">The sequence shown here is derived from an EMBL/GenBank/DDBJ whole genome shotgun (WGS) entry which is preliminary data.</text>
</comment>
<dbReference type="PANTHER" id="PTHR46140:SF1">
    <property type="entry name" value="VACUOLAR TRANSPORTER CHAPERONE COMPLEX SUBUNIT 4-RELATED"/>
    <property type="match status" value="1"/>
</dbReference>
<dbReference type="InterPro" id="IPR004331">
    <property type="entry name" value="SPX_dom"/>
</dbReference>
<feature type="compositionally biased region" description="Low complexity" evidence="6">
    <location>
        <begin position="578"/>
        <end position="595"/>
    </location>
</feature>
<keyword evidence="5 7" id="KW-0472">Membrane</keyword>
<evidence type="ECO:0000256" key="7">
    <source>
        <dbReference type="SAM" id="Phobius"/>
    </source>
</evidence>
<feature type="transmembrane region" description="Helical" evidence="7">
    <location>
        <begin position="830"/>
        <end position="853"/>
    </location>
</feature>
<evidence type="ECO:0000256" key="5">
    <source>
        <dbReference type="ARBA" id="ARBA00023136"/>
    </source>
</evidence>
<name>M3IRI9_CANMX</name>
<proteinExistence type="predicted"/>
<dbReference type="AlphaFoldDB" id="M3IRI9"/>
<dbReference type="Proteomes" id="UP000011777">
    <property type="component" value="Unassembled WGS sequence"/>
</dbReference>
<feature type="transmembrane region" description="Helical" evidence="7">
    <location>
        <begin position="754"/>
        <end position="776"/>
    </location>
</feature>
<evidence type="ECO:0000313" key="10">
    <source>
        <dbReference type="Proteomes" id="UP000011777"/>
    </source>
</evidence>
<feature type="region of interest" description="Disordered" evidence="6">
    <location>
        <begin position="577"/>
        <end position="626"/>
    </location>
</feature>
<dbReference type="eggNOG" id="ENOG502SB0X">
    <property type="taxonomic scope" value="Eukaryota"/>
</dbReference>
<evidence type="ECO:0000256" key="1">
    <source>
        <dbReference type="ARBA" id="ARBA00004128"/>
    </source>
</evidence>
<sequence>MKFGDNFQHLSIPQWKNYNLDYNQLKYKIKQITTHPSSSSAHDLSSLKNSFVDNFDYINLFIKTKFGELSRKFLTLETQFNNCLTQQQSNYELIDDLFYKSIELSIDIKNLSKFIILQKIAIKKIFKKFLKYYPDKSKANKLINYLKNYFLSNLNANINLNDLTLKLTNLINIIKYHQSTNAPQLNRSNSLFSLSSTITNNTAPDLTLPVNDTTSLNTSLNTSAQQLPNTEEYLFDLNLMLKKNFQLHCLINQDSTNDLIINFNLLFQLKNFKNDNLISYTYLTKDYLVDEPALILSHQPSSSSIIIAPIGGLRKYSYCILPNSIIQVLIHHLNDKSNTFYKNQLVEYFATNHQHTNLLTKKTIDYIIQNNLKPTLKLFCNRKRYLIELDQNVEIASNLSGDQPIDKDYLITLDSNIMTTNNPDIVNDLSFKDVVEKLDLFPHNHLSISSNDIHLSNFESSLITRIDSNTNSNGSGLVKNLFNNNYLRCLPKKIQSLLNNHSLILFKGLNFYQYQLSCYYNIIPKGDLINNHYTNLLNLNLLKFLENVNNDATDENKVILKKHKSSLSIQSLPINQHSKSISHSNSNSNSRSVGSIFDNPSQRNDDDLDEEDEVDADDNDSISLTNQQEDIYLQKLKRKSLQHHHHHLHPQQSYNFIDKLNQWKQRLFNHQPQPSSHNPPSHENPFFIHESHEDEEDVPLDPYTKLLSIYHTQQQQQNYSTYDSINDDPIPYYIQKRNTIQNEYELNYDRTLSYVYFSLNIISLFLSGIQLGILVISMFTNTIDDYKFLIRNNLQLVIVLILAIVTSLMFNLISLNLLKFNRFNKPPYEHYVVVYTTMGISTICCLWSVVLLWGCI</sequence>
<dbReference type="Pfam" id="PF03105">
    <property type="entry name" value="SPX"/>
    <property type="match status" value="1"/>
</dbReference>
<dbReference type="EMBL" id="AOGT01000802">
    <property type="protein sequence ID" value="EMG49126.1"/>
    <property type="molecule type" value="Genomic_DNA"/>
</dbReference>
<feature type="domain" description="SPX" evidence="8">
    <location>
        <begin position="1"/>
        <end position="143"/>
    </location>
</feature>
<dbReference type="PANTHER" id="PTHR46140">
    <property type="entry name" value="VACUOLAR TRANSPORTER CHAPERONE 1-RELATED"/>
    <property type="match status" value="1"/>
</dbReference>
<evidence type="ECO:0000259" key="8">
    <source>
        <dbReference type="PROSITE" id="PS51382"/>
    </source>
</evidence>
<dbReference type="OrthoDB" id="5588846at2759"/>
<dbReference type="GO" id="GO:0033254">
    <property type="term" value="C:vacuolar transporter chaperone complex"/>
    <property type="evidence" value="ECO:0007669"/>
    <property type="project" value="TreeGrafter"/>
</dbReference>
<dbReference type="InterPro" id="IPR051572">
    <property type="entry name" value="VTC_Complex_Subunit"/>
</dbReference>
<accession>M3IRI9</accession>
<evidence type="ECO:0000313" key="9">
    <source>
        <dbReference type="EMBL" id="EMG49126.1"/>
    </source>
</evidence>
<protein>
    <recommendedName>
        <fullName evidence="8">SPX domain-containing protein</fullName>
    </recommendedName>
</protein>
<evidence type="ECO:0000256" key="6">
    <source>
        <dbReference type="SAM" id="MobiDB-lite"/>
    </source>
</evidence>
<dbReference type="GO" id="GO:0007034">
    <property type="term" value="P:vacuolar transport"/>
    <property type="evidence" value="ECO:0007669"/>
    <property type="project" value="TreeGrafter"/>
</dbReference>
<keyword evidence="10" id="KW-1185">Reference proteome</keyword>
<evidence type="ECO:0000256" key="3">
    <source>
        <dbReference type="ARBA" id="ARBA00022692"/>
    </source>
</evidence>
<dbReference type="GO" id="GO:0042144">
    <property type="term" value="P:vacuole fusion, non-autophagic"/>
    <property type="evidence" value="ECO:0007669"/>
    <property type="project" value="TreeGrafter"/>
</dbReference>
<evidence type="ECO:0000256" key="2">
    <source>
        <dbReference type="ARBA" id="ARBA00022554"/>
    </source>
</evidence>
<organism evidence="9 10">
    <name type="scientific">Candida maltosa (strain Xu316)</name>
    <name type="common">Yeast</name>
    <dbReference type="NCBI Taxonomy" id="1245528"/>
    <lineage>
        <taxon>Eukaryota</taxon>
        <taxon>Fungi</taxon>
        <taxon>Dikarya</taxon>
        <taxon>Ascomycota</taxon>
        <taxon>Saccharomycotina</taxon>
        <taxon>Pichiomycetes</taxon>
        <taxon>Debaryomycetaceae</taxon>
        <taxon>Candida/Lodderomyces clade</taxon>
        <taxon>Candida</taxon>
    </lineage>
</organism>
<dbReference type="GO" id="GO:0016237">
    <property type="term" value="P:microautophagy"/>
    <property type="evidence" value="ECO:0007669"/>
    <property type="project" value="TreeGrafter"/>
</dbReference>